<dbReference type="CDD" id="cd16927">
    <property type="entry name" value="HATPase_Hsp90-like"/>
    <property type="match status" value="1"/>
</dbReference>
<evidence type="ECO:0000256" key="6">
    <source>
        <dbReference type="SAM" id="MobiDB-lite"/>
    </source>
</evidence>
<feature type="domain" description="Histidine kinase/HSP90-like ATPase" evidence="7">
    <location>
        <begin position="32"/>
        <end position="189"/>
    </location>
</feature>
<keyword evidence="5" id="KW-0963">Cytoplasm</keyword>
<evidence type="ECO:0000259" key="7">
    <source>
        <dbReference type="SMART" id="SM00387"/>
    </source>
</evidence>
<dbReference type="Gene3D" id="1.20.120.790">
    <property type="entry name" value="Heat shock protein 90, C-terminal domain"/>
    <property type="match status" value="1"/>
</dbReference>
<dbReference type="InterPro" id="IPR036890">
    <property type="entry name" value="HATPase_C_sf"/>
</dbReference>
<dbReference type="HAMAP" id="MF_00505">
    <property type="entry name" value="HSP90"/>
    <property type="match status" value="1"/>
</dbReference>
<evidence type="ECO:0000256" key="5">
    <source>
        <dbReference type="HAMAP-Rule" id="MF_00505"/>
    </source>
</evidence>
<keyword evidence="2 5" id="KW-0547">Nucleotide-binding</keyword>
<evidence type="ECO:0000313" key="9">
    <source>
        <dbReference type="Proteomes" id="UP001059934"/>
    </source>
</evidence>
<gene>
    <name evidence="5 8" type="primary">htpG</name>
    <name evidence="8" type="ORF">NYF23_07240</name>
</gene>
<dbReference type="Gene3D" id="3.30.230.80">
    <property type="match status" value="1"/>
</dbReference>
<dbReference type="InterPro" id="IPR020575">
    <property type="entry name" value="Hsp90_N"/>
</dbReference>
<comment type="subunit">
    <text evidence="5">Homodimer.</text>
</comment>
<dbReference type="Gene3D" id="3.30.565.10">
    <property type="entry name" value="Histidine kinase-like ATPase, C-terminal domain"/>
    <property type="match status" value="1"/>
</dbReference>
<evidence type="ECO:0000256" key="2">
    <source>
        <dbReference type="ARBA" id="ARBA00022741"/>
    </source>
</evidence>
<dbReference type="EMBL" id="CP103416">
    <property type="protein sequence ID" value="UVW33834.1"/>
    <property type="molecule type" value="Genomic_DNA"/>
</dbReference>
<dbReference type="Proteomes" id="UP001059934">
    <property type="component" value="Chromosome"/>
</dbReference>
<dbReference type="Pfam" id="PF13589">
    <property type="entry name" value="HATPase_c_3"/>
    <property type="match status" value="1"/>
</dbReference>
<feature type="region of interest" description="A; substrate-binding" evidence="5">
    <location>
        <begin position="1"/>
        <end position="352"/>
    </location>
</feature>
<comment type="caution">
    <text evidence="5">Lacks conserved residue(s) required for the propagation of feature annotation.</text>
</comment>
<comment type="similarity">
    <text evidence="1 5">Belongs to the heat shock protein 90 family.</text>
</comment>
<dbReference type="InterPro" id="IPR019805">
    <property type="entry name" value="Heat_shock_protein_90_CS"/>
</dbReference>
<dbReference type="InterPro" id="IPR020568">
    <property type="entry name" value="Ribosomal_Su5_D2-typ_SF"/>
</dbReference>
<sequence length="646" mass="72515">MTEKTQDKAETLGFQTEAKQLLHLMIHSLYSNKEIFLRELISNASDATDKLRVEALENSGLYEDDGDLRIRIAVDEDAKTITISDNGIGMSRDEVISNLGTIARSGTSEFMKNLTGDQKKDSQLIGQFGVGFYSSFIVAERVVVETRRAGAAADEAIRWSCEGEADYQIENIERAERGTSITLHLKSEEHEFASDWRLRSIVKKYSDHIAIPVEMIKQEMPAAPAEDDAVVADVDKAPEWQAVNDAQALWTRSRQDISDDEYKEFYRLVSHDFAEPLAWSHNRVEGKQDYTSLLYIPGMAPMDLYQREASRGIKLYIKRTFIMDDAEQFMPMYLRFVKGVLDSADLPLNVSREILQKTPLVDSIRAALTKRVLDMLGKMATNEPEKYAKFWAQFGPVLKEGPSEDHNNREKIAKLFRFASSISDSAAPDVSLTDYVSRMKEGQDKIYFLTGDSHSVINNSPYLEIFRKHGVEVILMSDRIDEWMMGYLTEFDGKSFQDIARGELDLSKITGEEPKAEDADKKEGDDSEQGSLLKRINTLLDGKVEDVRTTTRLTSSPACLVVGADDMGEQMRKIMAAAGQPVPEVKPILEINAEHPLVSKLDGETDEDKAKILASVLFDQAALSAGRPLENPAQFVQQLNSLMFDA</sequence>
<evidence type="ECO:0000256" key="4">
    <source>
        <dbReference type="ARBA" id="ARBA00023186"/>
    </source>
</evidence>
<keyword evidence="9" id="KW-1185">Reference proteome</keyword>
<protein>
    <recommendedName>
        <fullName evidence="5">Chaperone protein HtpG</fullName>
    </recommendedName>
    <alternativeName>
        <fullName evidence="5">Heat shock protein HtpG</fullName>
    </alternativeName>
    <alternativeName>
        <fullName evidence="5">High temperature protein G</fullName>
    </alternativeName>
</protein>
<dbReference type="InterPro" id="IPR003594">
    <property type="entry name" value="HATPase_dom"/>
</dbReference>
<dbReference type="PIRSF" id="PIRSF002583">
    <property type="entry name" value="Hsp90"/>
    <property type="match status" value="1"/>
</dbReference>
<keyword evidence="3 5" id="KW-0067">ATP-binding</keyword>
<dbReference type="Gene3D" id="3.40.50.11260">
    <property type="match status" value="1"/>
</dbReference>
<proteinExistence type="inferred from homology"/>
<evidence type="ECO:0000256" key="3">
    <source>
        <dbReference type="ARBA" id="ARBA00022840"/>
    </source>
</evidence>
<dbReference type="SUPFAM" id="SSF54211">
    <property type="entry name" value="Ribosomal protein S5 domain 2-like"/>
    <property type="match status" value="1"/>
</dbReference>
<comment type="subcellular location">
    <subcellularLocation>
        <location evidence="5">Cytoplasm</location>
    </subcellularLocation>
</comment>
<keyword evidence="4 5" id="KW-0143">Chaperone</keyword>
<reference evidence="8" key="1">
    <citation type="submission" date="2022-08" db="EMBL/GenBank/DDBJ databases">
        <title>Catabolic pathway analysis in culturable SAR92 clade bacteria reveals their overlooked roles in DMSP degradation in coastal seas.</title>
        <authorList>
            <person name="He X."/>
            <person name="Zhang X."/>
            <person name="Zhang Y."/>
        </authorList>
    </citation>
    <scope>NUCLEOTIDE SEQUENCE</scope>
    <source>
        <strain evidence="8">H455</strain>
    </source>
</reference>
<dbReference type="Pfam" id="PF00183">
    <property type="entry name" value="HSP90"/>
    <property type="match status" value="1"/>
</dbReference>
<dbReference type="PRINTS" id="PR00775">
    <property type="entry name" value="HEATSHOCK90"/>
</dbReference>
<dbReference type="SUPFAM" id="SSF55874">
    <property type="entry name" value="ATPase domain of HSP90 chaperone/DNA topoisomerase II/histidine kinase"/>
    <property type="match status" value="1"/>
</dbReference>
<dbReference type="SMART" id="SM00387">
    <property type="entry name" value="HATPase_c"/>
    <property type="match status" value="1"/>
</dbReference>
<evidence type="ECO:0000256" key="1">
    <source>
        <dbReference type="ARBA" id="ARBA00008239"/>
    </source>
</evidence>
<dbReference type="PANTHER" id="PTHR11528">
    <property type="entry name" value="HEAT SHOCK PROTEIN 90 FAMILY MEMBER"/>
    <property type="match status" value="1"/>
</dbReference>
<dbReference type="NCBIfam" id="NF003555">
    <property type="entry name" value="PRK05218.1"/>
    <property type="match status" value="1"/>
</dbReference>
<dbReference type="PROSITE" id="PS00298">
    <property type="entry name" value="HSP90"/>
    <property type="match status" value="1"/>
</dbReference>
<accession>A0ABY5TJ41</accession>
<name>A0ABY5TJ41_9GAMM</name>
<feature type="region of interest" description="C" evidence="5">
    <location>
        <begin position="574"/>
        <end position="646"/>
    </location>
</feature>
<dbReference type="InterPro" id="IPR001404">
    <property type="entry name" value="Hsp90_fam"/>
</dbReference>
<organism evidence="8 9">
    <name type="scientific">SAR92 clade bacterium H455</name>
    <dbReference type="NCBI Taxonomy" id="2974818"/>
    <lineage>
        <taxon>Bacteria</taxon>
        <taxon>Pseudomonadati</taxon>
        <taxon>Pseudomonadota</taxon>
        <taxon>Gammaproteobacteria</taxon>
        <taxon>Cellvibrionales</taxon>
        <taxon>Porticoccaceae</taxon>
        <taxon>SAR92 clade</taxon>
    </lineage>
</organism>
<comment type="function">
    <text evidence="5">Molecular chaperone. Has ATPase activity.</text>
</comment>
<dbReference type="SUPFAM" id="SSF110942">
    <property type="entry name" value="HSP90 C-terminal domain"/>
    <property type="match status" value="1"/>
</dbReference>
<feature type="region of interest" description="Disordered" evidence="6">
    <location>
        <begin position="507"/>
        <end position="530"/>
    </location>
</feature>
<keyword evidence="5" id="KW-0346">Stress response</keyword>
<dbReference type="InterPro" id="IPR037196">
    <property type="entry name" value="HSP90_C"/>
</dbReference>
<feature type="compositionally biased region" description="Basic and acidic residues" evidence="6">
    <location>
        <begin position="507"/>
        <end position="524"/>
    </location>
</feature>
<evidence type="ECO:0000313" key="8">
    <source>
        <dbReference type="EMBL" id="UVW33834.1"/>
    </source>
</evidence>